<accession>A0A8D1ZCS7</accession>
<sequence>MLGMKLSLPYGLKGLDWDAGHLSNRQQSYCYCGGPGEWNLKMLQCRSCLQWFHEACTQCLSKPLLYGDRFYEFECCVCRGGPEKVRRLQLRWVDVAHLVLYHLSVCCKKKYFDFDREILPFTSENWDSLLLGELSDTPKGERSSKLLLALNSHKDRFISGREIKKRKCLFGLHARTPPPVEPPTGSGAPTRAGPWGRGLTSPGEAPEAGARAPEEEAEGETGGAGASLSSAPSARGPGAEGAGSSAEGAAGTGPGPPVGRGGAGRKQGLALSPLLPPGFSVSTALQP</sequence>
<dbReference type="Gene3D" id="3.90.980.20">
    <property type="match status" value="1"/>
</dbReference>
<dbReference type="PROSITE" id="PS01359">
    <property type="entry name" value="ZF_PHD_1"/>
    <property type="match status" value="1"/>
</dbReference>
<evidence type="ECO:0000256" key="2">
    <source>
        <dbReference type="ARBA" id="ARBA00022723"/>
    </source>
</evidence>
<proteinExistence type="predicted"/>
<evidence type="ECO:0000256" key="5">
    <source>
        <dbReference type="ARBA" id="ARBA00023242"/>
    </source>
</evidence>
<keyword evidence="2" id="KW-0479">Metal-binding</keyword>
<gene>
    <name evidence="7" type="primary">PHF1</name>
</gene>
<organism evidence="7 8">
    <name type="scientific">Sus scrofa</name>
    <name type="common">Pig</name>
    <dbReference type="NCBI Taxonomy" id="9823"/>
    <lineage>
        <taxon>Eukaryota</taxon>
        <taxon>Metazoa</taxon>
        <taxon>Chordata</taxon>
        <taxon>Craniata</taxon>
        <taxon>Vertebrata</taxon>
        <taxon>Euteleostomi</taxon>
        <taxon>Mammalia</taxon>
        <taxon>Eutheria</taxon>
        <taxon>Laurasiatheria</taxon>
        <taxon>Artiodactyla</taxon>
        <taxon>Suina</taxon>
        <taxon>Suidae</taxon>
        <taxon>Sus</taxon>
    </lineage>
</organism>
<name>A0A8D1ZCS7_PIG</name>
<dbReference type="Ensembl" id="ENSSSCT00065070004.1">
    <property type="protein sequence ID" value="ENSSSCP00065030497.1"/>
    <property type="gene ID" value="ENSSSCG00065051117.1"/>
</dbReference>
<dbReference type="FunFam" id="3.90.980.20:FF:000003">
    <property type="entry name" value="Putative PHD finger protein 1"/>
    <property type="match status" value="1"/>
</dbReference>
<dbReference type="InterPro" id="IPR019786">
    <property type="entry name" value="Zinc_finger_PHD-type_CS"/>
</dbReference>
<keyword evidence="3" id="KW-0863">Zinc-finger</keyword>
<dbReference type="GO" id="GO:0008270">
    <property type="term" value="F:zinc ion binding"/>
    <property type="evidence" value="ECO:0007669"/>
    <property type="project" value="UniProtKB-KW"/>
</dbReference>
<evidence type="ECO:0000256" key="3">
    <source>
        <dbReference type="ARBA" id="ARBA00022771"/>
    </source>
</evidence>
<evidence type="ECO:0000256" key="1">
    <source>
        <dbReference type="ARBA" id="ARBA00004123"/>
    </source>
</evidence>
<dbReference type="CDD" id="cd15582">
    <property type="entry name" value="PHD2_PHF1"/>
    <property type="match status" value="1"/>
</dbReference>
<feature type="compositionally biased region" description="Low complexity" evidence="6">
    <location>
        <begin position="226"/>
        <end position="249"/>
    </location>
</feature>
<dbReference type="GO" id="GO:0005634">
    <property type="term" value="C:nucleus"/>
    <property type="evidence" value="ECO:0007669"/>
    <property type="project" value="UniProtKB-SubCell"/>
</dbReference>
<dbReference type="Ensembl" id="ENSSSCT00050091370.1">
    <property type="protein sequence ID" value="ENSSSCP00050039308.1"/>
    <property type="gene ID" value="ENSSSCG00050067033.1"/>
</dbReference>
<reference evidence="7" key="1">
    <citation type="submission" date="2025-05" db="UniProtKB">
        <authorList>
            <consortium name="Ensembl"/>
        </authorList>
    </citation>
    <scope>IDENTIFICATION</scope>
</reference>
<feature type="region of interest" description="Disordered" evidence="6">
    <location>
        <begin position="174"/>
        <end position="287"/>
    </location>
</feature>
<evidence type="ECO:0000256" key="4">
    <source>
        <dbReference type="ARBA" id="ARBA00022833"/>
    </source>
</evidence>
<comment type="subcellular location">
    <subcellularLocation>
        <location evidence="1">Nucleus</location>
    </subcellularLocation>
</comment>
<protein>
    <submittedName>
        <fullName evidence="7">PHD finger protein 1</fullName>
    </submittedName>
</protein>
<keyword evidence="4" id="KW-0862">Zinc</keyword>
<dbReference type="PANTHER" id="PTHR12628:SF11">
    <property type="entry name" value="PHD FINGER PROTEIN 1"/>
    <property type="match status" value="1"/>
</dbReference>
<dbReference type="InterPro" id="IPR011011">
    <property type="entry name" value="Znf_FYVE_PHD"/>
</dbReference>
<dbReference type="Proteomes" id="UP000694571">
    <property type="component" value="Unplaced"/>
</dbReference>
<dbReference type="AlphaFoldDB" id="A0A8D1ZCS7"/>
<feature type="compositionally biased region" description="Low complexity" evidence="6">
    <location>
        <begin position="201"/>
        <end position="211"/>
    </location>
</feature>
<dbReference type="InterPro" id="IPR047010">
    <property type="entry name" value="PHF1_PHD-finger2"/>
</dbReference>
<evidence type="ECO:0000256" key="6">
    <source>
        <dbReference type="SAM" id="MobiDB-lite"/>
    </source>
</evidence>
<evidence type="ECO:0000313" key="8">
    <source>
        <dbReference type="Proteomes" id="UP000694725"/>
    </source>
</evidence>
<keyword evidence="5" id="KW-0539">Nucleus</keyword>
<feature type="compositionally biased region" description="Gly residues" evidence="6">
    <location>
        <begin position="250"/>
        <end position="265"/>
    </location>
</feature>
<evidence type="ECO:0000313" key="7">
    <source>
        <dbReference type="Ensembl" id="ENSSSCP00065030497.1"/>
    </source>
</evidence>
<dbReference type="SUPFAM" id="SSF57903">
    <property type="entry name" value="FYVE/PHD zinc finger"/>
    <property type="match status" value="1"/>
</dbReference>
<dbReference type="PANTHER" id="PTHR12628">
    <property type="entry name" value="POLYCOMB-LIKE TRANSCRIPTION FACTOR"/>
    <property type="match status" value="1"/>
</dbReference>
<dbReference type="Proteomes" id="UP000694725">
    <property type="component" value="Unplaced"/>
</dbReference>